<evidence type="ECO:0000256" key="10">
    <source>
        <dbReference type="ARBA" id="ARBA00022989"/>
    </source>
</evidence>
<protein>
    <recommendedName>
        <fullName evidence="3">Cytochrome c1</fullName>
    </recommendedName>
</protein>
<organism evidence="15 16">
    <name type="scientific">Rhodoblastus sphagnicola</name>
    <dbReference type="NCBI Taxonomy" id="333368"/>
    <lineage>
        <taxon>Bacteria</taxon>
        <taxon>Pseudomonadati</taxon>
        <taxon>Pseudomonadota</taxon>
        <taxon>Alphaproteobacteria</taxon>
        <taxon>Hyphomicrobiales</taxon>
        <taxon>Rhodoblastaceae</taxon>
        <taxon>Rhodoblastus</taxon>
    </lineage>
</organism>
<evidence type="ECO:0000256" key="1">
    <source>
        <dbReference type="ARBA" id="ARBA00004370"/>
    </source>
</evidence>
<dbReference type="Pfam" id="PF02167">
    <property type="entry name" value="Cytochrom_C1"/>
    <property type="match status" value="1"/>
</dbReference>
<comment type="subcellular location">
    <subcellularLocation>
        <location evidence="1">Membrane</location>
    </subcellularLocation>
</comment>
<evidence type="ECO:0000259" key="14">
    <source>
        <dbReference type="PROSITE" id="PS51007"/>
    </source>
</evidence>
<keyword evidence="16" id="KW-1185">Reference proteome</keyword>
<dbReference type="RefSeq" id="WP_104508851.1">
    <property type="nucleotide sequence ID" value="NZ_JACIGC010000011.1"/>
</dbReference>
<keyword evidence="10" id="KW-1133">Transmembrane helix</keyword>
<gene>
    <name evidence="15" type="ORF">CCR94_15955</name>
</gene>
<sequence length="278" mass="30481">MTFASSFTKIVGAATALAAVVALSNLAARAEEEQPNPTRQEWSFAGPFGTYDKAQLQRGFKIYKEVCSNCHELHIPIRTLGQPGGPELSVDEVKALAASYTVKDGPNAAGEMFDRPGRPSDYFPTPFPNPEAAAAALGNAPPDMSLLAKARKYERGFPAFVFDALPIPGGMYQELGPDYIYAILHGYEKDDDPNWNAYFPGHKIAMGKPLVEGQVDYPDGTPTTLDQYAKDVASFLYWAAEPTLDQRKSIGAKVMIFLLILSCLMYFTKRTIWSDVAH</sequence>
<feature type="domain" description="Cytochrome c" evidence="14">
    <location>
        <begin position="54"/>
        <end position="203"/>
    </location>
</feature>
<name>A0A2S6N3K1_9HYPH</name>
<dbReference type="GO" id="GO:0020037">
    <property type="term" value="F:heme binding"/>
    <property type="evidence" value="ECO:0007669"/>
    <property type="project" value="InterPro"/>
</dbReference>
<feature type="binding site" description="covalent" evidence="13">
    <location>
        <position position="71"/>
    </location>
    <ligand>
        <name>heme c</name>
        <dbReference type="ChEBI" id="CHEBI:61717"/>
    </ligand>
</feature>
<dbReference type="Gene3D" id="1.10.760.10">
    <property type="entry name" value="Cytochrome c-like domain"/>
    <property type="match status" value="1"/>
</dbReference>
<comment type="caution">
    <text evidence="15">The sequence shown here is derived from an EMBL/GenBank/DDBJ whole genome shotgun (WGS) entry which is preliminary data.</text>
</comment>
<dbReference type="AlphaFoldDB" id="A0A2S6N3K1"/>
<evidence type="ECO:0000256" key="11">
    <source>
        <dbReference type="ARBA" id="ARBA00023004"/>
    </source>
</evidence>
<evidence type="ECO:0000256" key="7">
    <source>
        <dbReference type="ARBA" id="ARBA00022692"/>
    </source>
</evidence>
<dbReference type="PROSITE" id="PS51007">
    <property type="entry name" value="CYTC"/>
    <property type="match status" value="1"/>
</dbReference>
<keyword evidence="9" id="KW-0249">Electron transport</keyword>
<feature type="binding site" description="covalent" evidence="13">
    <location>
        <position position="206"/>
    </location>
    <ligand>
        <name>heme c</name>
        <dbReference type="ChEBI" id="CHEBI:61717"/>
    </ligand>
</feature>
<comment type="cofactor">
    <cofactor evidence="13">
        <name>heme c</name>
        <dbReference type="ChEBI" id="CHEBI:61717"/>
    </cofactor>
    <text evidence="13">Binds 1 heme c group covalently per subunit.</text>
</comment>
<keyword evidence="5 13" id="KW-0349">Heme</keyword>
<dbReference type="GO" id="GO:0016020">
    <property type="term" value="C:membrane"/>
    <property type="evidence" value="ECO:0007669"/>
    <property type="project" value="UniProtKB-SubCell"/>
</dbReference>
<keyword evidence="11 13" id="KW-0408">Iron</keyword>
<keyword evidence="8 13" id="KW-0479">Metal-binding</keyword>
<dbReference type="InterPro" id="IPR036909">
    <property type="entry name" value="Cyt_c-like_dom_sf"/>
</dbReference>
<feature type="binding site" description="covalent" evidence="13">
    <location>
        <position position="70"/>
    </location>
    <ligand>
        <name>heme c</name>
        <dbReference type="ChEBI" id="CHEBI:61717"/>
    </ligand>
</feature>
<dbReference type="InterPro" id="IPR009056">
    <property type="entry name" value="Cyt_c-like_dom"/>
</dbReference>
<dbReference type="SUPFAM" id="SSF46626">
    <property type="entry name" value="Cytochrome c"/>
    <property type="match status" value="1"/>
</dbReference>
<keyword evidence="7" id="KW-0812">Transmembrane</keyword>
<evidence type="ECO:0000256" key="8">
    <source>
        <dbReference type="ARBA" id="ARBA00022723"/>
    </source>
</evidence>
<evidence type="ECO:0000256" key="2">
    <source>
        <dbReference type="ARBA" id="ARBA00006488"/>
    </source>
</evidence>
<reference evidence="15 16" key="1">
    <citation type="journal article" date="2018" name="Arch. Microbiol.">
        <title>New insights into the metabolic potential of the phototrophic purple bacterium Rhodopila globiformis DSM 161(T) from its draft genome sequence and evidence for a vanadium-dependent nitrogenase.</title>
        <authorList>
            <person name="Imhoff J.F."/>
            <person name="Rahn T."/>
            <person name="Kunzel S."/>
            <person name="Neulinger S.C."/>
        </authorList>
    </citation>
    <scope>NUCLEOTIDE SEQUENCE [LARGE SCALE GENOMIC DNA]</scope>
    <source>
        <strain evidence="15 16">DSM 16996</strain>
    </source>
</reference>
<evidence type="ECO:0000256" key="13">
    <source>
        <dbReference type="PIRSR" id="PIRSR602326-1"/>
    </source>
</evidence>
<evidence type="ECO:0000256" key="12">
    <source>
        <dbReference type="ARBA" id="ARBA00023136"/>
    </source>
</evidence>
<evidence type="ECO:0000256" key="4">
    <source>
        <dbReference type="ARBA" id="ARBA00022448"/>
    </source>
</evidence>
<dbReference type="EMBL" id="NHSJ01000097">
    <property type="protein sequence ID" value="PPQ29198.1"/>
    <property type="molecule type" value="Genomic_DNA"/>
</dbReference>
<evidence type="ECO:0000313" key="16">
    <source>
        <dbReference type="Proteomes" id="UP000239089"/>
    </source>
</evidence>
<dbReference type="InterPro" id="IPR002326">
    <property type="entry name" value="Cyt_c1"/>
</dbReference>
<dbReference type="Gene3D" id="1.20.5.100">
    <property type="entry name" value="Cytochrome c1, transmembrane anchor, C-terminal"/>
    <property type="match status" value="1"/>
</dbReference>
<proteinExistence type="inferred from homology"/>
<dbReference type="SUPFAM" id="SSF81496">
    <property type="entry name" value="Cytochrome c1 subunit of cytochrome bc1 complex (Ubiquinol-cytochrome c reductase), transmembrane anchor"/>
    <property type="match status" value="1"/>
</dbReference>
<dbReference type="PRINTS" id="PR00603">
    <property type="entry name" value="CYTOCHROMEC1"/>
</dbReference>
<comment type="similarity">
    <text evidence="2">Belongs to the cytochrome c family.</text>
</comment>
<evidence type="ECO:0000256" key="9">
    <source>
        <dbReference type="ARBA" id="ARBA00022982"/>
    </source>
</evidence>
<dbReference type="InterPro" id="IPR021157">
    <property type="entry name" value="Cyt_c1_TM_anchor_C"/>
</dbReference>
<evidence type="ECO:0000256" key="5">
    <source>
        <dbReference type="ARBA" id="ARBA00022617"/>
    </source>
</evidence>
<feature type="binding site" description="covalent" evidence="13">
    <location>
        <position position="67"/>
    </location>
    <ligand>
        <name>heme c</name>
        <dbReference type="ChEBI" id="CHEBI:61717"/>
    </ligand>
</feature>
<accession>A0A2S6N3K1</accession>
<dbReference type="Proteomes" id="UP000239089">
    <property type="component" value="Unassembled WGS sequence"/>
</dbReference>
<dbReference type="PANTHER" id="PTHR10266:SF3">
    <property type="entry name" value="CYTOCHROME C1, HEME PROTEIN, MITOCHONDRIAL"/>
    <property type="match status" value="1"/>
</dbReference>
<evidence type="ECO:0000256" key="3">
    <source>
        <dbReference type="ARBA" id="ARBA00016165"/>
    </source>
</evidence>
<dbReference type="GO" id="GO:0046872">
    <property type="term" value="F:metal ion binding"/>
    <property type="evidence" value="ECO:0007669"/>
    <property type="project" value="UniProtKB-KW"/>
</dbReference>
<evidence type="ECO:0000256" key="6">
    <source>
        <dbReference type="ARBA" id="ARBA00022660"/>
    </source>
</evidence>
<dbReference type="GO" id="GO:0009055">
    <property type="term" value="F:electron transfer activity"/>
    <property type="evidence" value="ECO:0007669"/>
    <property type="project" value="InterPro"/>
</dbReference>
<keyword evidence="4" id="KW-0813">Transport</keyword>
<dbReference type="PANTHER" id="PTHR10266">
    <property type="entry name" value="CYTOCHROME C1"/>
    <property type="match status" value="1"/>
</dbReference>
<dbReference type="OrthoDB" id="9808471at2"/>
<evidence type="ECO:0000313" key="15">
    <source>
        <dbReference type="EMBL" id="PPQ29198.1"/>
    </source>
</evidence>
<keyword evidence="12" id="KW-0472">Membrane</keyword>
<keyword evidence="6" id="KW-0679">Respiratory chain</keyword>